<keyword evidence="4" id="KW-1185">Reference proteome</keyword>
<keyword evidence="1" id="KW-0175">Coiled coil</keyword>
<evidence type="ECO:0000313" key="3">
    <source>
        <dbReference type="EMBL" id="GFH28528.1"/>
    </source>
</evidence>
<feature type="coiled-coil region" evidence="1">
    <location>
        <begin position="203"/>
        <end position="230"/>
    </location>
</feature>
<dbReference type="Proteomes" id="UP000485058">
    <property type="component" value="Unassembled WGS sequence"/>
</dbReference>
<feature type="region of interest" description="Disordered" evidence="2">
    <location>
        <begin position="74"/>
        <end position="101"/>
    </location>
</feature>
<feature type="compositionally biased region" description="Low complexity" evidence="2">
    <location>
        <begin position="74"/>
        <end position="88"/>
    </location>
</feature>
<evidence type="ECO:0000256" key="2">
    <source>
        <dbReference type="SAM" id="MobiDB-lite"/>
    </source>
</evidence>
<gene>
    <name evidence="3" type="ORF">HaLaN_27035</name>
</gene>
<comment type="caution">
    <text evidence="3">The sequence shown here is derived from an EMBL/GenBank/DDBJ whole genome shotgun (WGS) entry which is preliminary data.</text>
</comment>
<reference evidence="3 4" key="1">
    <citation type="submission" date="2020-02" db="EMBL/GenBank/DDBJ databases">
        <title>Draft genome sequence of Haematococcus lacustris strain NIES-144.</title>
        <authorList>
            <person name="Morimoto D."/>
            <person name="Nakagawa S."/>
            <person name="Yoshida T."/>
            <person name="Sawayama S."/>
        </authorList>
    </citation>
    <scope>NUCLEOTIDE SEQUENCE [LARGE SCALE GENOMIC DNA]</scope>
    <source>
        <strain evidence="3 4">NIES-144</strain>
    </source>
</reference>
<name>A0A6A0A7N0_HAELA</name>
<dbReference type="EMBL" id="BLLF01003919">
    <property type="protein sequence ID" value="GFH28528.1"/>
    <property type="molecule type" value="Genomic_DNA"/>
</dbReference>
<sequence length="288" mass="31576">MRAFKSKVESQLQDLVTVVDGMQEQHTEVKASAEVLQAASSQMTAQLTARTSELEGKCANLSQQLDRATAEAAAARQAATDANQAARDSQAQASEGSARSDFLRQERDKLLKVLAAEQATVAGLRKDLDRVATRARAAEVAHQSTEGSLRQQLDAIQREHDMRISMLQQQFDAQLTAAEKLASNAHKQYDNSMASGEKLLEVHNSLRRERDALINEVESLRANLARVGGERDELASKVGILRAEVKATMDDLLADRDKRLASTTQQHETILGSLRAHCLGQELICRPP</sequence>
<protein>
    <submittedName>
        <fullName evidence="3">Uncharacterized protein</fullName>
    </submittedName>
</protein>
<organism evidence="3 4">
    <name type="scientific">Haematococcus lacustris</name>
    <name type="common">Green alga</name>
    <name type="synonym">Haematococcus pluvialis</name>
    <dbReference type="NCBI Taxonomy" id="44745"/>
    <lineage>
        <taxon>Eukaryota</taxon>
        <taxon>Viridiplantae</taxon>
        <taxon>Chlorophyta</taxon>
        <taxon>core chlorophytes</taxon>
        <taxon>Chlorophyceae</taxon>
        <taxon>CS clade</taxon>
        <taxon>Chlamydomonadales</taxon>
        <taxon>Haematococcaceae</taxon>
        <taxon>Haematococcus</taxon>
    </lineage>
</organism>
<feature type="non-terminal residue" evidence="3">
    <location>
        <position position="1"/>
    </location>
</feature>
<evidence type="ECO:0000256" key="1">
    <source>
        <dbReference type="SAM" id="Coils"/>
    </source>
</evidence>
<proteinExistence type="predicted"/>
<accession>A0A6A0A7N0</accession>
<dbReference type="AlphaFoldDB" id="A0A6A0A7N0"/>
<evidence type="ECO:0000313" key="4">
    <source>
        <dbReference type="Proteomes" id="UP000485058"/>
    </source>
</evidence>